<protein>
    <submittedName>
        <fullName evidence="1">Uncharacterized protein</fullName>
    </submittedName>
</protein>
<sequence length="169" mass="19828">MVRGRTAASQFLVPEQEILSRESILEESWTIIQLGKAGENILQWLARRRLIMNMYTCENCNSPCGLTTRGDVTDEKLWNCKHCKRSKSVRYRSFFERSHISLLNIILIIYCWSRDMSQNNIMHESSVSSRTTVIDWCNFCREVWDVWLEQNSTDKKNTFVHFLAAIALN</sequence>
<dbReference type="OrthoDB" id="6412411at2759"/>
<organism evidence="1">
    <name type="scientific">Octopus bimaculoides</name>
    <name type="common">California two-spotted octopus</name>
    <dbReference type="NCBI Taxonomy" id="37653"/>
    <lineage>
        <taxon>Eukaryota</taxon>
        <taxon>Metazoa</taxon>
        <taxon>Spiralia</taxon>
        <taxon>Lophotrochozoa</taxon>
        <taxon>Mollusca</taxon>
        <taxon>Cephalopoda</taxon>
        <taxon>Coleoidea</taxon>
        <taxon>Octopodiformes</taxon>
        <taxon>Octopoda</taxon>
        <taxon>Incirrata</taxon>
        <taxon>Octopodidae</taxon>
        <taxon>Octopus</taxon>
    </lineage>
</organism>
<dbReference type="STRING" id="37653.A0A0L8I5Z1"/>
<dbReference type="AlphaFoldDB" id="A0A0L8I5Z1"/>
<accession>A0A0L8I5Z1</accession>
<evidence type="ECO:0000313" key="1">
    <source>
        <dbReference type="EMBL" id="KOF96460.1"/>
    </source>
</evidence>
<reference evidence="1" key="1">
    <citation type="submission" date="2015-07" db="EMBL/GenBank/DDBJ databases">
        <title>MeaNS - Measles Nucleotide Surveillance Program.</title>
        <authorList>
            <person name="Tran T."/>
            <person name="Druce J."/>
        </authorList>
    </citation>
    <scope>NUCLEOTIDE SEQUENCE</scope>
    <source>
        <strain evidence="1">UCB-OBI-ISO-001</strain>
        <tissue evidence="1">Gonad</tissue>
    </source>
</reference>
<dbReference type="EMBL" id="KQ416560">
    <property type="protein sequence ID" value="KOF96460.1"/>
    <property type="molecule type" value="Genomic_DNA"/>
</dbReference>
<gene>
    <name evidence="1" type="ORF">OCBIM_22034867mg</name>
</gene>
<name>A0A0L8I5Z1_OCTBM</name>
<proteinExistence type="predicted"/>